<dbReference type="Proteomes" id="UP000471190">
    <property type="component" value="Unassembled WGS sequence"/>
</dbReference>
<geneLocation type="plasmid" evidence="1">
    <name>pA12b</name>
</geneLocation>
<gene>
    <name evidence="1" type="ORF">GXW80_30665</name>
</gene>
<name>A0A6P1CGQ9_RHITR</name>
<keyword evidence="1" id="KW-0614">Plasmid</keyword>
<feature type="non-terminal residue" evidence="1">
    <location>
        <position position="1"/>
    </location>
</feature>
<evidence type="ECO:0000313" key="2">
    <source>
        <dbReference type="Proteomes" id="UP000471190"/>
    </source>
</evidence>
<reference evidence="1 2" key="1">
    <citation type="submission" date="2020-02" db="EMBL/GenBank/DDBJ databases">
        <title>Draft genome sequence of Rhizobium tropici.</title>
        <authorList>
            <person name="Khayi S."/>
            <person name="Jemo M."/>
        </authorList>
    </citation>
    <scope>NUCLEOTIDE SEQUENCE [LARGE SCALE GENOMIC DNA]</scope>
    <source>
        <strain evidence="1 2">A12</strain>
        <plasmid evidence="1">pA12b</plasmid>
    </source>
</reference>
<accession>A0A6P1CGQ9</accession>
<protein>
    <submittedName>
        <fullName evidence="1">IS5/IS1182 family transposase</fullName>
    </submittedName>
</protein>
<sequence>LAKDVERSIASAEAWIMIAHIRLITRRLARYGYR</sequence>
<proteinExistence type="predicted"/>
<evidence type="ECO:0000313" key="1">
    <source>
        <dbReference type="EMBL" id="NEV15312.1"/>
    </source>
</evidence>
<dbReference type="EMBL" id="JAADZA010000079">
    <property type="protein sequence ID" value="NEV15312.1"/>
    <property type="molecule type" value="Genomic_DNA"/>
</dbReference>
<dbReference type="AlphaFoldDB" id="A0A6P1CGQ9"/>
<organism evidence="1 2">
    <name type="scientific">Rhizobium tropici</name>
    <dbReference type="NCBI Taxonomy" id="398"/>
    <lineage>
        <taxon>Bacteria</taxon>
        <taxon>Pseudomonadati</taxon>
        <taxon>Pseudomonadota</taxon>
        <taxon>Alphaproteobacteria</taxon>
        <taxon>Hyphomicrobiales</taxon>
        <taxon>Rhizobiaceae</taxon>
        <taxon>Rhizobium/Agrobacterium group</taxon>
        <taxon>Rhizobium</taxon>
    </lineage>
</organism>
<comment type="caution">
    <text evidence="1">The sequence shown here is derived from an EMBL/GenBank/DDBJ whole genome shotgun (WGS) entry which is preliminary data.</text>
</comment>